<gene>
    <name evidence="1" type="ORF">AVEN_5050_1</name>
</gene>
<feature type="non-terminal residue" evidence="1">
    <location>
        <position position="1"/>
    </location>
</feature>
<reference evidence="1 2" key="1">
    <citation type="journal article" date="2019" name="Sci. Rep.">
        <title>Orb-weaving spider Araneus ventricosus genome elucidates the spidroin gene catalogue.</title>
        <authorList>
            <person name="Kono N."/>
            <person name="Nakamura H."/>
            <person name="Ohtoshi R."/>
            <person name="Moran D.A.P."/>
            <person name="Shinohara A."/>
            <person name="Yoshida Y."/>
            <person name="Fujiwara M."/>
            <person name="Mori M."/>
            <person name="Tomita M."/>
            <person name="Arakawa K."/>
        </authorList>
    </citation>
    <scope>NUCLEOTIDE SEQUENCE [LARGE SCALE GENOMIC DNA]</scope>
</reference>
<organism evidence="1 2">
    <name type="scientific">Araneus ventricosus</name>
    <name type="common">Orbweaver spider</name>
    <name type="synonym">Epeira ventricosa</name>
    <dbReference type="NCBI Taxonomy" id="182803"/>
    <lineage>
        <taxon>Eukaryota</taxon>
        <taxon>Metazoa</taxon>
        <taxon>Ecdysozoa</taxon>
        <taxon>Arthropoda</taxon>
        <taxon>Chelicerata</taxon>
        <taxon>Arachnida</taxon>
        <taxon>Araneae</taxon>
        <taxon>Araneomorphae</taxon>
        <taxon>Entelegynae</taxon>
        <taxon>Araneoidea</taxon>
        <taxon>Araneidae</taxon>
        <taxon>Araneus</taxon>
    </lineage>
</organism>
<name>A0A4Y2LPM8_ARAVE</name>
<comment type="caution">
    <text evidence="1">The sequence shown here is derived from an EMBL/GenBank/DDBJ whole genome shotgun (WGS) entry which is preliminary data.</text>
</comment>
<sequence length="47" mass="5164">SKRNLTGVGDRNAYAINLLEVCSCLRSGYESQFQRSSIVPGSLMDVQ</sequence>
<dbReference type="EMBL" id="BGPR01006182">
    <property type="protein sequence ID" value="GBN16775.1"/>
    <property type="molecule type" value="Genomic_DNA"/>
</dbReference>
<dbReference type="AlphaFoldDB" id="A0A4Y2LPM8"/>
<evidence type="ECO:0000313" key="2">
    <source>
        <dbReference type="Proteomes" id="UP000499080"/>
    </source>
</evidence>
<protein>
    <submittedName>
        <fullName evidence="1">Uncharacterized protein</fullName>
    </submittedName>
</protein>
<keyword evidence="2" id="KW-1185">Reference proteome</keyword>
<evidence type="ECO:0000313" key="1">
    <source>
        <dbReference type="EMBL" id="GBN16775.1"/>
    </source>
</evidence>
<proteinExistence type="predicted"/>
<accession>A0A4Y2LPM8</accession>
<dbReference type="Proteomes" id="UP000499080">
    <property type="component" value="Unassembled WGS sequence"/>
</dbReference>